<evidence type="ECO:0000313" key="2">
    <source>
        <dbReference type="Proteomes" id="UP000269940"/>
    </source>
</evidence>
<reference evidence="1 2" key="1">
    <citation type="submission" date="2018-08" db="EMBL/GenBank/DDBJ databases">
        <title>Complete genome sequence of five Acinetobacter baumannii phages from Abidjan, Cote d'Ivoire.</title>
        <authorList>
            <person name="Essoh C."/>
            <person name="Vernadet J.-P."/>
            <person name="Vergnaud G."/>
            <person name="Resch G."/>
            <person name="Pourcel C."/>
        </authorList>
    </citation>
    <scope>NUCLEOTIDE SEQUENCE [LARGE SCALE GENOMIC DNA]</scope>
</reference>
<dbReference type="EMBL" id="MH746814">
    <property type="protein sequence ID" value="AYD82413.1"/>
    <property type="molecule type" value="Genomic_DNA"/>
</dbReference>
<evidence type="ECO:0000313" key="1">
    <source>
        <dbReference type="EMBL" id="AYD82413.1"/>
    </source>
</evidence>
<sequence>MYVIHFAHQVDGHKRFIDPIFMEALEPNDFYEIRSWFLRITNSLFGYSEEKSSKTLLDMMAPENIKINTWVSITTPDDVSTLLYCIRQVPEKATFPRGA</sequence>
<organism evidence="1 2">
    <name type="scientific">Acinetobacter phage vB_AbaM_B09_Aci05</name>
    <dbReference type="NCBI Taxonomy" id="2315458"/>
    <lineage>
        <taxon>Viruses</taxon>
        <taxon>Duplodnaviria</taxon>
        <taxon>Heunggongvirae</taxon>
        <taxon>Uroviricota</taxon>
        <taxon>Caudoviricetes</taxon>
        <taxon>Saclayvirus</taxon>
        <taxon>Saclayvirus Aci05</taxon>
    </lineage>
</organism>
<accession>A0A386KAY7</accession>
<protein>
    <submittedName>
        <fullName evidence="1">Uncharacterized protein</fullName>
    </submittedName>
</protein>
<dbReference type="Proteomes" id="UP000269940">
    <property type="component" value="Segment"/>
</dbReference>
<keyword evidence="2" id="KW-1185">Reference proteome</keyword>
<name>A0A386KAY7_9CAUD</name>
<gene>
    <name evidence="1" type="ORF">Aci05_022</name>
</gene>
<proteinExistence type="predicted"/>